<feature type="transmembrane region" description="Helical" evidence="6">
    <location>
        <begin position="41"/>
        <end position="64"/>
    </location>
</feature>
<dbReference type="PIRSF" id="PIRSF006324">
    <property type="entry name" value="LeuE"/>
    <property type="match status" value="1"/>
</dbReference>
<dbReference type="RefSeq" id="WP_141790580.1">
    <property type="nucleotide sequence ID" value="NZ_BAAAKX010000008.1"/>
</dbReference>
<evidence type="ECO:0000256" key="2">
    <source>
        <dbReference type="ARBA" id="ARBA00022475"/>
    </source>
</evidence>
<dbReference type="Proteomes" id="UP000319514">
    <property type="component" value="Unassembled WGS sequence"/>
</dbReference>
<dbReference type="OrthoDB" id="3175972at2"/>
<organism evidence="7 8">
    <name type="scientific">Oryzihumus leptocrescens</name>
    <dbReference type="NCBI Taxonomy" id="297536"/>
    <lineage>
        <taxon>Bacteria</taxon>
        <taxon>Bacillati</taxon>
        <taxon>Actinomycetota</taxon>
        <taxon>Actinomycetes</taxon>
        <taxon>Micrococcales</taxon>
        <taxon>Intrasporangiaceae</taxon>
        <taxon>Oryzihumus</taxon>
    </lineage>
</organism>
<accession>A0A542Z7Q7</accession>
<proteinExistence type="predicted"/>
<sequence length="212" mass="21131">MPTLSHLLAFAAVAAVVVAVPGPSLLFTIGRALTVGRGPALFTVLGNGIGLLAQVALVAGGLGALLAASATAYTLVKLAGAAYLVWLGVDAVRHRRRLGAALGSGRRGATGGWPSLRTGVLVGVTNAKTVVFLSSLLPQFVDPSGPAAAQMLALGTLFAAMAVVGDSVWALAAGRARDWFAGRPRRLESGGGAGGVMMVGLGVTVALTGRPD</sequence>
<evidence type="ECO:0000313" key="8">
    <source>
        <dbReference type="Proteomes" id="UP000319514"/>
    </source>
</evidence>
<feature type="transmembrane region" description="Helical" evidence="6">
    <location>
        <begin position="149"/>
        <end position="172"/>
    </location>
</feature>
<gene>
    <name evidence="7" type="ORF">FB474_3987</name>
</gene>
<keyword evidence="5 6" id="KW-0472">Membrane</keyword>
<evidence type="ECO:0000313" key="7">
    <source>
        <dbReference type="EMBL" id="TQL56371.1"/>
    </source>
</evidence>
<keyword evidence="3 6" id="KW-0812">Transmembrane</keyword>
<evidence type="ECO:0000256" key="6">
    <source>
        <dbReference type="SAM" id="Phobius"/>
    </source>
</evidence>
<dbReference type="InterPro" id="IPR001123">
    <property type="entry name" value="LeuE-type"/>
</dbReference>
<comment type="caution">
    <text evidence="7">The sequence shown here is derived from an EMBL/GenBank/DDBJ whole genome shotgun (WGS) entry which is preliminary data.</text>
</comment>
<evidence type="ECO:0000256" key="3">
    <source>
        <dbReference type="ARBA" id="ARBA00022692"/>
    </source>
</evidence>
<dbReference type="Pfam" id="PF01810">
    <property type="entry name" value="LysE"/>
    <property type="match status" value="1"/>
</dbReference>
<evidence type="ECO:0000256" key="1">
    <source>
        <dbReference type="ARBA" id="ARBA00004651"/>
    </source>
</evidence>
<feature type="transmembrane region" description="Helical" evidence="6">
    <location>
        <begin position="70"/>
        <end position="89"/>
    </location>
</feature>
<keyword evidence="8" id="KW-1185">Reference proteome</keyword>
<evidence type="ECO:0000256" key="5">
    <source>
        <dbReference type="ARBA" id="ARBA00023136"/>
    </source>
</evidence>
<reference evidence="7 8" key="1">
    <citation type="submission" date="2019-06" db="EMBL/GenBank/DDBJ databases">
        <title>Sequencing the genomes of 1000 actinobacteria strains.</title>
        <authorList>
            <person name="Klenk H.-P."/>
        </authorList>
    </citation>
    <scope>NUCLEOTIDE SEQUENCE [LARGE SCALE GENOMIC DNA]</scope>
    <source>
        <strain evidence="7 8">DSM 18082</strain>
    </source>
</reference>
<feature type="transmembrane region" description="Helical" evidence="6">
    <location>
        <begin position="116"/>
        <end position="137"/>
    </location>
</feature>
<feature type="transmembrane region" description="Helical" evidence="6">
    <location>
        <begin position="192"/>
        <end position="209"/>
    </location>
</feature>
<dbReference type="GO" id="GO:0015171">
    <property type="term" value="F:amino acid transmembrane transporter activity"/>
    <property type="evidence" value="ECO:0007669"/>
    <property type="project" value="TreeGrafter"/>
</dbReference>
<name>A0A542Z7Q7_9MICO</name>
<comment type="subcellular location">
    <subcellularLocation>
        <location evidence="1">Cell membrane</location>
        <topology evidence="1">Multi-pass membrane protein</topology>
    </subcellularLocation>
</comment>
<dbReference type="EMBL" id="VFOQ01000003">
    <property type="protein sequence ID" value="TQL56371.1"/>
    <property type="molecule type" value="Genomic_DNA"/>
</dbReference>
<dbReference type="PANTHER" id="PTHR30086:SF20">
    <property type="entry name" value="ARGININE EXPORTER PROTEIN ARGO-RELATED"/>
    <property type="match status" value="1"/>
</dbReference>
<dbReference type="GO" id="GO:0005886">
    <property type="term" value="C:plasma membrane"/>
    <property type="evidence" value="ECO:0007669"/>
    <property type="project" value="UniProtKB-SubCell"/>
</dbReference>
<dbReference type="AlphaFoldDB" id="A0A542Z7Q7"/>
<evidence type="ECO:0000256" key="4">
    <source>
        <dbReference type="ARBA" id="ARBA00022989"/>
    </source>
</evidence>
<protein>
    <submittedName>
        <fullName evidence="7">Threonine/homoserine/homoserine lactone efflux protein</fullName>
    </submittedName>
</protein>
<feature type="transmembrane region" description="Helical" evidence="6">
    <location>
        <begin position="6"/>
        <end position="29"/>
    </location>
</feature>
<dbReference type="PANTHER" id="PTHR30086">
    <property type="entry name" value="ARGININE EXPORTER PROTEIN ARGO"/>
    <property type="match status" value="1"/>
</dbReference>
<keyword evidence="4 6" id="KW-1133">Transmembrane helix</keyword>
<keyword evidence="2" id="KW-1003">Cell membrane</keyword>